<evidence type="ECO:0000313" key="3">
    <source>
        <dbReference type="Proteomes" id="UP001590951"/>
    </source>
</evidence>
<name>A0ABR4BHL9_9LECA</name>
<evidence type="ECO:0000256" key="1">
    <source>
        <dbReference type="SAM" id="MobiDB-lite"/>
    </source>
</evidence>
<protein>
    <submittedName>
        <fullName evidence="2">Uncharacterized protein</fullName>
    </submittedName>
</protein>
<feature type="compositionally biased region" description="Polar residues" evidence="1">
    <location>
        <begin position="201"/>
        <end position="212"/>
    </location>
</feature>
<accession>A0ABR4BHL9</accession>
<gene>
    <name evidence="2" type="ORF">ABVK25_002379</name>
</gene>
<keyword evidence="3" id="KW-1185">Reference proteome</keyword>
<reference evidence="2 3" key="1">
    <citation type="submission" date="2024-09" db="EMBL/GenBank/DDBJ databases">
        <title>Rethinking Asexuality: The Enigmatic Case of Functional Sexual Genes in Lepraria (Stereocaulaceae).</title>
        <authorList>
            <person name="Doellman M."/>
            <person name="Sun Y."/>
            <person name="Barcenas-Pena A."/>
            <person name="Lumbsch H.T."/>
            <person name="Grewe F."/>
        </authorList>
    </citation>
    <scope>NUCLEOTIDE SEQUENCE [LARGE SCALE GENOMIC DNA]</scope>
    <source>
        <strain evidence="2 3">Grewe 0041</strain>
    </source>
</reference>
<comment type="caution">
    <text evidence="2">The sequence shown here is derived from an EMBL/GenBank/DDBJ whole genome shotgun (WGS) entry which is preliminary data.</text>
</comment>
<feature type="compositionally biased region" description="Low complexity" evidence="1">
    <location>
        <begin position="174"/>
        <end position="192"/>
    </location>
</feature>
<proteinExistence type="predicted"/>
<feature type="region of interest" description="Disordered" evidence="1">
    <location>
        <begin position="137"/>
        <end position="212"/>
    </location>
</feature>
<evidence type="ECO:0000313" key="2">
    <source>
        <dbReference type="EMBL" id="KAL2057326.1"/>
    </source>
</evidence>
<dbReference type="Proteomes" id="UP001590951">
    <property type="component" value="Unassembled WGS sequence"/>
</dbReference>
<dbReference type="EMBL" id="JBHFEH010000005">
    <property type="protein sequence ID" value="KAL2057326.1"/>
    <property type="molecule type" value="Genomic_DNA"/>
</dbReference>
<feature type="compositionally biased region" description="Polar residues" evidence="1">
    <location>
        <begin position="137"/>
        <end position="158"/>
    </location>
</feature>
<organism evidence="2 3">
    <name type="scientific">Lepraria finkii</name>
    <dbReference type="NCBI Taxonomy" id="1340010"/>
    <lineage>
        <taxon>Eukaryota</taxon>
        <taxon>Fungi</taxon>
        <taxon>Dikarya</taxon>
        <taxon>Ascomycota</taxon>
        <taxon>Pezizomycotina</taxon>
        <taxon>Lecanoromycetes</taxon>
        <taxon>OSLEUM clade</taxon>
        <taxon>Lecanoromycetidae</taxon>
        <taxon>Lecanorales</taxon>
        <taxon>Lecanorineae</taxon>
        <taxon>Stereocaulaceae</taxon>
        <taxon>Lepraria</taxon>
    </lineage>
</organism>
<sequence length="243" mass="25385">MSANIAFSYYENCRPGLEHPAKLRAIDPEGSLCDDFADASHWYAVDDPPQVLILVKALAFVLMKDDGLSLNASPASPVVHSLAPIISLPVSPSPSDLSAKSPAHSSPVQSIQRILTTQGLLNPNLMRSLVCFHQTEPSTNEDCRNSEQSGNKQPTIGQGPSDPASDPKYGSDPAIDIGADNPGDGDGPAANNEGARAQPADPSQTPAAGPTLTINYAGSMIGPDSSSRYTRPGVGVLTLAFKL</sequence>